<dbReference type="PROSITE" id="PS50937">
    <property type="entry name" value="HTH_MERR_2"/>
    <property type="match status" value="1"/>
</dbReference>
<dbReference type="InterPro" id="IPR029442">
    <property type="entry name" value="GyrI-like"/>
</dbReference>
<dbReference type="GO" id="GO:0003677">
    <property type="term" value="F:DNA binding"/>
    <property type="evidence" value="ECO:0007669"/>
    <property type="project" value="UniProtKB-KW"/>
</dbReference>
<dbReference type="InterPro" id="IPR010499">
    <property type="entry name" value="AraC_E-bd"/>
</dbReference>
<dbReference type="InterPro" id="IPR047057">
    <property type="entry name" value="MerR_fam"/>
</dbReference>
<dbReference type="SUPFAM" id="SSF46955">
    <property type="entry name" value="Putative DNA-binding domain"/>
    <property type="match status" value="1"/>
</dbReference>
<gene>
    <name evidence="3" type="ORF">CGZ93_03200</name>
</gene>
<keyword evidence="1" id="KW-0238">DNA-binding</keyword>
<evidence type="ECO:0000313" key="3">
    <source>
        <dbReference type="EMBL" id="OYO24711.1"/>
    </source>
</evidence>
<dbReference type="SMART" id="SM00422">
    <property type="entry name" value="HTH_MERR"/>
    <property type="match status" value="1"/>
</dbReference>
<evidence type="ECO:0000313" key="4">
    <source>
        <dbReference type="Proteomes" id="UP000216311"/>
    </source>
</evidence>
<dbReference type="EMBL" id="NMVQ01000002">
    <property type="protein sequence ID" value="OYO24711.1"/>
    <property type="molecule type" value="Genomic_DNA"/>
</dbReference>
<dbReference type="Pfam" id="PF06445">
    <property type="entry name" value="GyrI-like"/>
    <property type="match status" value="1"/>
</dbReference>
<evidence type="ECO:0000256" key="1">
    <source>
        <dbReference type="ARBA" id="ARBA00023125"/>
    </source>
</evidence>
<accession>A0A255HAK0</accession>
<dbReference type="InterPro" id="IPR000551">
    <property type="entry name" value="MerR-type_HTH_dom"/>
</dbReference>
<dbReference type="InterPro" id="IPR011256">
    <property type="entry name" value="Reg_factor_effector_dom_sf"/>
</dbReference>
<dbReference type="InterPro" id="IPR009061">
    <property type="entry name" value="DNA-bd_dom_put_sf"/>
</dbReference>
<dbReference type="SUPFAM" id="SSF55136">
    <property type="entry name" value="Probable bacterial effector-binding domain"/>
    <property type="match status" value="1"/>
</dbReference>
<evidence type="ECO:0000259" key="2">
    <source>
        <dbReference type="PROSITE" id="PS50937"/>
    </source>
</evidence>
<dbReference type="AlphaFoldDB" id="A0A255HAK0"/>
<dbReference type="PANTHER" id="PTHR30204:SF97">
    <property type="entry name" value="MERR FAMILY REGULATORY PROTEIN"/>
    <property type="match status" value="1"/>
</dbReference>
<dbReference type="Gene3D" id="1.10.1660.10">
    <property type="match status" value="1"/>
</dbReference>
<reference evidence="3 4" key="1">
    <citation type="submission" date="2017-07" db="EMBL/GenBank/DDBJ databases">
        <title>Draft whole genome sequences of clinical Proprionibacteriaceae strains.</title>
        <authorList>
            <person name="Bernier A.-M."/>
            <person name="Bernard K."/>
            <person name="Domingo M.-C."/>
        </authorList>
    </citation>
    <scope>NUCLEOTIDE SEQUENCE [LARGE SCALE GENOMIC DNA]</scope>
    <source>
        <strain evidence="3 4">NML 130396</strain>
    </source>
</reference>
<protein>
    <submittedName>
        <fullName evidence="3">MerR family transcriptional regulator</fullName>
    </submittedName>
</protein>
<dbReference type="Gene3D" id="3.20.80.10">
    <property type="entry name" value="Regulatory factor, effector binding domain"/>
    <property type="match status" value="1"/>
</dbReference>
<sequence>MQRMSIGDLARASGLTVKRLRHYHDTGVLVADWTDPASGYRWYQPDQVNDAVLVRRLRDSEIPLEQVGEILRSGQGREELVLAALTRVREELDQARARLDEAADLLREPPPVAVAVRLIPELPVVTASAELSHAECPAWFGRTFPQLYAAAGGLGAGPPGACYGAAFFEQDRGPVLAFVPVAAERASAVLPAGAYAVAMHDGSYDHFSLTYAALGAAVHRAYTPRAGADVREHYLIGPSETPEPHRWRSEVCWPIEPLPPA</sequence>
<name>A0A255HAK0_9ACTN</name>
<keyword evidence="4" id="KW-1185">Reference proteome</keyword>
<dbReference type="Pfam" id="PF13411">
    <property type="entry name" value="MerR_1"/>
    <property type="match status" value="1"/>
</dbReference>
<feature type="domain" description="HTH merR-type" evidence="2">
    <location>
        <begin position="3"/>
        <end position="73"/>
    </location>
</feature>
<dbReference type="SMART" id="SM00871">
    <property type="entry name" value="AraC_E_bind"/>
    <property type="match status" value="1"/>
</dbReference>
<dbReference type="Proteomes" id="UP000216311">
    <property type="component" value="Unassembled WGS sequence"/>
</dbReference>
<dbReference type="GO" id="GO:0003700">
    <property type="term" value="F:DNA-binding transcription factor activity"/>
    <property type="evidence" value="ECO:0007669"/>
    <property type="project" value="InterPro"/>
</dbReference>
<proteinExistence type="predicted"/>
<comment type="caution">
    <text evidence="3">The sequence shown here is derived from an EMBL/GenBank/DDBJ whole genome shotgun (WGS) entry which is preliminary data.</text>
</comment>
<dbReference type="OrthoDB" id="7849865at2"/>
<organism evidence="3 4">
    <name type="scientific">Enemella dayhoffiae</name>
    <dbReference type="NCBI Taxonomy" id="2016507"/>
    <lineage>
        <taxon>Bacteria</taxon>
        <taxon>Bacillati</taxon>
        <taxon>Actinomycetota</taxon>
        <taxon>Actinomycetes</taxon>
        <taxon>Propionibacteriales</taxon>
        <taxon>Propionibacteriaceae</taxon>
        <taxon>Enemella</taxon>
    </lineage>
</organism>
<dbReference type="PANTHER" id="PTHR30204">
    <property type="entry name" value="REDOX-CYCLING DRUG-SENSING TRANSCRIPTIONAL ACTIVATOR SOXR"/>
    <property type="match status" value="1"/>
</dbReference>